<proteinExistence type="predicted"/>
<keyword evidence="3" id="KW-1185">Reference proteome</keyword>
<dbReference type="EMBL" id="AP024355">
    <property type="protein sequence ID" value="BCR03795.1"/>
    <property type="molecule type" value="Genomic_DNA"/>
</dbReference>
<name>A0ABN6DUM3_9BACT</name>
<feature type="transmembrane region" description="Helical" evidence="1">
    <location>
        <begin position="30"/>
        <end position="49"/>
    </location>
</feature>
<gene>
    <name evidence="2" type="ORF">DESUT3_08640</name>
</gene>
<evidence type="ECO:0000313" key="3">
    <source>
        <dbReference type="Proteomes" id="UP001319827"/>
    </source>
</evidence>
<dbReference type="Proteomes" id="UP001319827">
    <property type="component" value="Chromosome"/>
</dbReference>
<keyword evidence="1" id="KW-1133">Transmembrane helix</keyword>
<sequence length="110" mass="12046">MDLSKAADFLKHLETERVIAFLQEMNVGTLIHNPWFLGSMGAAALIALLMHWRLLLATILGITGFSWLLSYTLQQGTAIDGPASQTLLVFVGGGVALIMVIIYLLFIKTE</sequence>
<feature type="transmembrane region" description="Helical" evidence="1">
    <location>
        <begin position="85"/>
        <end position="106"/>
    </location>
</feature>
<protein>
    <submittedName>
        <fullName evidence="2">Uncharacterized protein</fullName>
    </submittedName>
</protein>
<dbReference type="RefSeq" id="WP_221251239.1">
    <property type="nucleotide sequence ID" value="NZ_AP024355.1"/>
</dbReference>
<organism evidence="2 3">
    <name type="scientific">Desulfuromonas versatilis</name>
    <dbReference type="NCBI Taxonomy" id="2802975"/>
    <lineage>
        <taxon>Bacteria</taxon>
        <taxon>Pseudomonadati</taxon>
        <taxon>Thermodesulfobacteriota</taxon>
        <taxon>Desulfuromonadia</taxon>
        <taxon>Desulfuromonadales</taxon>
        <taxon>Desulfuromonadaceae</taxon>
        <taxon>Desulfuromonas</taxon>
    </lineage>
</organism>
<reference evidence="2 3" key="1">
    <citation type="journal article" date="2016" name="C (Basel)">
        <title>Selective Growth of and Electricity Production by Marine Exoelectrogenic Bacteria in Self-Aggregated Hydrogel of Microbially Reduced Graphene Oxide.</title>
        <authorList>
            <person name="Yoshida N."/>
            <person name="Goto Y."/>
            <person name="Miyata Y."/>
        </authorList>
    </citation>
    <scope>NUCLEOTIDE SEQUENCE [LARGE SCALE GENOMIC DNA]</scope>
    <source>
        <strain evidence="2 3">NIT-T3</strain>
    </source>
</reference>
<evidence type="ECO:0000256" key="1">
    <source>
        <dbReference type="SAM" id="Phobius"/>
    </source>
</evidence>
<evidence type="ECO:0000313" key="2">
    <source>
        <dbReference type="EMBL" id="BCR03795.1"/>
    </source>
</evidence>
<feature type="transmembrane region" description="Helical" evidence="1">
    <location>
        <begin position="54"/>
        <end position="73"/>
    </location>
</feature>
<keyword evidence="1" id="KW-0812">Transmembrane</keyword>
<reference evidence="2 3" key="2">
    <citation type="journal article" date="2021" name="Int. J. Syst. Evol. Microbiol.">
        <title>Isolation and Polyphasic Characterization of Desulfuromonas versatilis sp. Nov., an Electrogenic Bacteria Capable of Versatile Metabolism Isolated from a Graphene Oxide-Reducing Enrichment Culture.</title>
        <authorList>
            <person name="Xie L."/>
            <person name="Yoshida N."/>
            <person name="Ishii S."/>
            <person name="Meng L."/>
        </authorList>
    </citation>
    <scope>NUCLEOTIDE SEQUENCE [LARGE SCALE GENOMIC DNA]</scope>
    <source>
        <strain evidence="2 3">NIT-T3</strain>
    </source>
</reference>
<keyword evidence="1" id="KW-0472">Membrane</keyword>
<accession>A0ABN6DUM3</accession>